<organism evidence="1 2">
    <name type="scientific">Brassica cretica</name>
    <name type="common">Mustard</name>
    <dbReference type="NCBI Taxonomy" id="69181"/>
    <lineage>
        <taxon>Eukaryota</taxon>
        <taxon>Viridiplantae</taxon>
        <taxon>Streptophyta</taxon>
        <taxon>Embryophyta</taxon>
        <taxon>Tracheophyta</taxon>
        <taxon>Spermatophyta</taxon>
        <taxon>Magnoliopsida</taxon>
        <taxon>eudicotyledons</taxon>
        <taxon>Gunneridae</taxon>
        <taxon>Pentapetalae</taxon>
        <taxon>rosids</taxon>
        <taxon>malvids</taxon>
        <taxon>Brassicales</taxon>
        <taxon>Brassicaceae</taxon>
        <taxon>Brassiceae</taxon>
        <taxon>Brassica</taxon>
    </lineage>
</organism>
<dbReference type="EMBL" id="QGKX02001621">
    <property type="protein sequence ID" value="KAF3504141.1"/>
    <property type="molecule type" value="Genomic_DNA"/>
</dbReference>
<name>A0A8S9NPR3_BRACR</name>
<evidence type="ECO:0000313" key="1">
    <source>
        <dbReference type="EMBL" id="KAF3504141.1"/>
    </source>
</evidence>
<evidence type="ECO:0000313" key="2">
    <source>
        <dbReference type="Proteomes" id="UP000712600"/>
    </source>
</evidence>
<protein>
    <submittedName>
        <fullName evidence="1">Uncharacterized protein</fullName>
    </submittedName>
</protein>
<dbReference type="Proteomes" id="UP000712600">
    <property type="component" value="Unassembled WGS sequence"/>
</dbReference>
<comment type="caution">
    <text evidence="1">The sequence shown here is derived from an EMBL/GenBank/DDBJ whole genome shotgun (WGS) entry which is preliminary data.</text>
</comment>
<gene>
    <name evidence="1" type="ORF">F2Q69_00040768</name>
</gene>
<sequence>MSSLEISSIEISSIPNDSNQSPTLLITNTPTCAAFLLQLKRVFPFLQIPLHPLQVSHHDFTNLKPPRALRSSSMNISSSVSDAVVVYHKRMPSAFSDATCSMSSLVCHTYCDRDYKSTDSSSPEFPADVDANLKLL</sequence>
<accession>A0A8S9NPR3</accession>
<dbReference type="AlphaFoldDB" id="A0A8S9NPR3"/>
<proteinExistence type="predicted"/>
<reference evidence="1" key="1">
    <citation type="submission" date="2019-12" db="EMBL/GenBank/DDBJ databases">
        <title>Genome sequencing and annotation of Brassica cretica.</title>
        <authorList>
            <person name="Studholme D.J."/>
            <person name="Sarris P."/>
        </authorList>
    </citation>
    <scope>NUCLEOTIDE SEQUENCE</scope>
    <source>
        <strain evidence="1">PFS-109/04</strain>
        <tissue evidence="1">Leaf</tissue>
    </source>
</reference>